<dbReference type="Proteomes" id="UP000199478">
    <property type="component" value="Unassembled WGS sequence"/>
</dbReference>
<keyword evidence="2" id="KW-0808">Transferase</keyword>
<dbReference type="GO" id="GO:0008168">
    <property type="term" value="F:methyltransferase activity"/>
    <property type="evidence" value="ECO:0007669"/>
    <property type="project" value="UniProtKB-KW"/>
</dbReference>
<dbReference type="STRING" id="390270.SAMN04488005_2295"/>
<evidence type="ECO:0000259" key="1">
    <source>
        <dbReference type="Pfam" id="PF13649"/>
    </source>
</evidence>
<dbReference type="GO" id="GO:0032259">
    <property type="term" value="P:methylation"/>
    <property type="evidence" value="ECO:0007669"/>
    <property type="project" value="UniProtKB-KW"/>
</dbReference>
<name>A0A1I6GXC1_9RHOB</name>
<dbReference type="CDD" id="cd02440">
    <property type="entry name" value="AdoMet_MTases"/>
    <property type="match status" value="1"/>
</dbReference>
<gene>
    <name evidence="2" type="ORF">SAMN04488005_2295</name>
</gene>
<feature type="domain" description="Methyltransferase" evidence="1">
    <location>
        <begin position="39"/>
        <end position="132"/>
    </location>
</feature>
<protein>
    <submittedName>
        <fullName evidence="2">Methyltransferase domain-containing protein</fullName>
    </submittedName>
</protein>
<reference evidence="3" key="1">
    <citation type="submission" date="2016-10" db="EMBL/GenBank/DDBJ databases">
        <authorList>
            <person name="Varghese N."/>
            <person name="Submissions S."/>
        </authorList>
    </citation>
    <scope>NUCLEOTIDE SEQUENCE [LARGE SCALE GENOMIC DNA]</scope>
    <source>
        <strain evidence="3">DSM 26879</strain>
    </source>
</reference>
<dbReference type="EMBL" id="FOYP01000001">
    <property type="protein sequence ID" value="SFR46828.1"/>
    <property type="molecule type" value="Genomic_DNA"/>
</dbReference>
<dbReference type="RefSeq" id="WP_090200000.1">
    <property type="nucleotide sequence ID" value="NZ_FOYP01000001.1"/>
</dbReference>
<dbReference type="OrthoDB" id="9804312at2"/>
<dbReference type="InterPro" id="IPR041698">
    <property type="entry name" value="Methyltransf_25"/>
</dbReference>
<dbReference type="AlphaFoldDB" id="A0A1I6GXC1"/>
<dbReference type="SUPFAM" id="SSF53335">
    <property type="entry name" value="S-adenosyl-L-methionine-dependent methyltransferases"/>
    <property type="match status" value="1"/>
</dbReference>
<proteinExistence type="predicted"/>
<evidence type="ECO:0000313" key="2">
    <source>
        <dbReference type="EMBL" id="SFR46828.1"/>
    </source>
</evidence>
<organism evidence="2 3">
    <name type="scientific">Yoonia tamlensis</name>
    <dbReference type="NCBI Taxonomy" id="390270"/>
    <lineage>
        <taxon>Bacteria</taxon>
        <taxon>Pseudomonadati</taxon>
        <taxon>Pseudomonadota</taxon>
        <taxon>Alphaproteobacteria</taxon>
        <taxon>Rhodobacterales</taxon>
        <taxon>Paracoccaceae</taxon>
        <taxon>Yoonia</taxon>
    </lineage>
</organism>
<accession>A0A1I6GXC1</accession>
<dbReference type="Gene3D" id="3.40.50.150">
    <property type="entry name" value="Vaccinia Virus protein VP39"/>
    <property type="match status" value="1"/>
</dbReference>
<keyword evidence="2" id="KW-0489">Methyltransferase</keyword>
<dbReference type="InterPro" id="IPR029063">
    <property type="entry name" value="SAM-dependent_MTases_sf"/>
</dbReference>
<keyword evidence="3" id="KW-1185">Reference proteome</keyword>
<evidence type="ECO:0000313" key="3">
    <source>
        <dbReference type="Proteomes" id="UP000199478"/>
    </source>
</evidence>
<sequence length="239" mass="26265">MTHNYFDSDVAGSYDQLHGQGDIAGTVDTLAELADNGPILEFAIGTGRIALPLAARGFKVKGIELSGAMVDELRKKEVGTPMEIAIGDMCTTRVAGEFSLVCLVFNTIDNLTNQDAQVACFENAAAHLADGGRFVIETLVPPIQKIPFGETQRAFACDETHLGIDSFDITTQRYSSTHVWMDQGQHSYLSVPFRYTWPAELDLMARIAGLTLEHRWADWAKSPFTNQSTSHVSVWRKAP</sequence>
<dbReference type="Pfam" id="PF13649">
    <property type="entry name" value="Methyltransf_25"/>
    <property type="match status" value="1"/>
</dbReference>